<evidence type="ECO:0000313" key="1">
    <source>
        <dbReference type="EMBL" id="RZR74512.1"/>
    </source>
</evidence>
<reference evidence="1" key="1">
    <citation type="journal article" date="2018" name="Data Brief">
        <title>Genome sequence data from 17 accessions of Ensete ventricosum, a staple food crop for millions in Ethiopia.</title>
        <authorList>
            <person name="Yemataw Z."/>
            <person name="Muzemil S."/>
            <person name="Ambachew D."/>
            <person name="Tripathi L."/>
            <person name="Tesfaye K."/>
            <person name="Chala A."/>
            <person name="Farbos A."/>
            <person name="O'Neill P."/>
            <person name="Moore K."/>
            <person name="Grant M."/>
            <person name="Studholme D.J."/>
        </authorList>
    </citation>
    <scope>NUCLEOTIDE SEQUENCE [LARGE SCALE GENOMIC DNA]</scope>
    <source>
        <tissue evidence="1">Leaf</tissue>
    </source>
</reference>
<dbReference type="Proteomes" id="UP000290560">
    <property type="component" value="Unassembled WGS sequence"/>
</dbReference>
<dbReference type="AlphaFoldDB" id="A0A445MJQ5"/>
<name>A0A445MJQ5_ENSVE</name>
<organism evidence="1">
    <name type="scientific">Ensete ventricosum</name>
    <name type="common">Abyssinian banana</name>
    <name type="synonym">Musa ensete</name>
    <dbReference type="NCBI Taxonomy" id="4639"/>
    <lineage>
        <taxon>Eukaryota</taxon>
        <taxon>Viridiplantae</taxon>
        <taxon>Streptophyta</taxon>
        <taxon>Embryophyta</taxon>
        <taxon>Tracheophyta</taxon>
        <taxon>Spermatophyta</taxon>
        <taxon>Magnoliopsida</taxon>
        <taxon>Liliopsida</taxon>
        <taxon>Zingiberales</taxon>
        <taxon>Musaceae</taxon>
        <taxon>Ensete</taxon>
    </lineage>
</organism>
<protein>
    <submittedName>
        <fullName evidence="1">Uncharacterized protein</fullName>
    </submittedName>
</protein>
<gene>
    <name evidence="1" type="ORF">BHM03_00037692</name>
</gene>
<accession>A0A445MJQ5</accession>
<sequence>CFFLFSCPHGKTPWRGIRAAPSEGLGGYLVVAVCRSAGKMRDENPKKSKSHRTLIESLHYPSGRSGQWRANLSEKVACTVKKSRTEDNGPAKKWLWLIRKTLNSPDTCGSDSYHTPSPVPDPILELNADFERSTTRQKNSAFLHRRSFHSLSRSLRIDGDTMVPQPMLDRRFSVCDRVSFGSRPSDFDSNFRCEGSSDDENIGEESPTTIFFSPFTYGYGAPTYVEERDRLSANSR</sequence>
<feature type="non-terminal residue" evidence="1">
    <location>
        <position position="1"/>
    </location>
</feature>
<proteinExistence type="predicted"/>
<dbReference type="EMBL" id="KV876270">
    <property type="protein sequence ID" value="RZR74512.1"/>
    <property type="molecule type" value="Genomic_DNA"/>
</dbReference>